<dbReference type="OrthoDB" id="414175at2759"/>
<gene>
    <name evidence="8" type="primary">CG33999</name>
    <name evidence="8" type="synonym">Dmel\CG34451</name>
    <name evidence="8 9" type="ORF">CG34451</name>
    <name evidence="8" type="ORF">Dmel_CG34451</name>
</gene>
<evidence type="ECO:0000256" key="1">
    <source>
        <dbReference type="ARBA" id="ARBA00004606"/>
    </source>
</evidence>
<dbReference type="VEuPathDB" id="VectorBase:FBgn0085480"/>
<proteinExistence type="inferred from homology"/>
<dbReference type="Gene3D" id="3.90.550.50">
    <property type="match status" value="1"/>
</dbReference>
<reference evidence="8 10" key="1">
    <citation type="journal article" date="2000" name="Science">
        <title>The genome sequence of Drosophila melanogaster.</title>
        <authorList>
            <person name="Adams M.D."/>
            <person name="Celniker S.E."/>
            <person name="Holt R.A."/>
            <person name="Evans C.A."/>
            <person name="Gocayne J.D."/>
            <person name="Amanatides P.G."/>
            <person name="Scherer S.E."/>
            <person name="Li P.W."/>
            <person name="Hoskins R.A."/>
            <person name="Galle R.F."/>
            <person name="George R.A."/>
            <person name="Lewis S.E."/>
            <person name="Richards S."/>
            <person name="Ashburner M."/>
            <person name="Henderson S.N."/>
            <person name="Sutton G.G."/>
            <person name="Wortman J.R."/>
            <person name="Yandell M.D."/>
            <person name="Zhang Q."/>
            <person name="Chen L.X."/>
            <person name="Brandon R.C."/>
            <person name="Rogers Y.H."/>
            <person name="Blazej R.G."/>
            <person name="Champe M."/>
            <person name="Pfeiffer B.D."/>
            <person name="Wan K.H."/>
            <person name="Doyle C."/>
            <person name="Baxter E.G."/>
            <person name="Helt G."/>
            <person name="Nelson C.R."/>
            <person name="Gabor G.L."/>
            <person name="Abril J.F."/>
            <person name="Agbayani A."/>
            <person name="An H.J."/>
            <person name="Andrews-Pfannkoch C."/>
            <person name="Baldwin D."/>
            <person name="Ballew R.M."/>
            <person name="Basu A."/>
            <person name="Baxendale J."/>
            <person name="Bayraktaroglu L."/>
            <person name="Beasley E.M."/>
            <person name="Beeson K.Y."/>
            <person name="Benos P.V."/>
            <person name="Berman B.P."/>
            <person name="Bhandari D."/>
            <person name="Bolshakov S."/>
            <person name="Borkova D."/>
            <person name="Botchan M.R."/>
            <person name="Bouck J."/>
            <person name="Brokstein P."/>
            <person name="Brottier P."/>
            <person name="Burtis K.C."/>
            <person name="Busam D.A."/>
            <person name="Butler H."/>
            <person name="Cadieu E."/>
            <person name="Center A."/>
            <person name="Chandra I."/>
            <person name="Cherry J.M."/>
            <person name="Cawley S."/>
            <person name="Dahlke C."/>
            <person name="Davenport L.B."/>
            <person name="Davies P."/>
            <person name="de Pablos B."/>
            <person name="Delcher A."/>
            <person name="Deng Z."/>
            <person name="Mays A.D."/>
            <person name="Dew I."/>
            <person name="Dietz S.M."/>
            <person name="Dodson K."/>
            <person name="Doup L.E."/>
            <person name="Downes M."/>
            <person name="Dugan-Rocha S."/>
            <person name="Dunkov B.C."/>
            <person name="Dunn P."/>
            <person name="Durbin K.J."/>
            <person name="Evangelista C.C."/>
            <person name="Ferraz C."/>
            <person name="Ferriera S."/>
            <person name="Fleischmann W."/>
            <person name="Fosler C."/>
            <person name="Gabrielian A.E."/>
            <person name="Garg N.S."/>
            <person name="Gelbart W.M."/>
            <person name="Glasser K."/>
            <person name="Glodek A."/>
            <person name="Gong F."/>
            <person name="Gorrell J.H."/>
            <person name="Gu Z."/>
            <person name="Guan P."/>
            <person name="Harris M."/>
            <person name="Harris N.L."/>
            <person name="Harvey D."/>
            <person name="Heiman T.J."/>
            <person name="Hernandez J.R."/>
            <person name="Houck J."/>
            <person name="Hostin D."/>
            <person name="Houston K.A."/>
            <person name="Howland T.J."/>
            <person name="Wei M.H."/>
            <person name="Ibegwam C."/>
            <person name="Jalali M."/>
            <person name="Kalush F."/>
            <person name="Karpen G.H."/>
            <person name="Ke Z."/>
            <person name="Kennison J.A."/>
            <person name="Ketchum K.A."/>
            <person name="Kimmel B.E."/>
            <person name="Kodira C.D."/>
            <person name="Kraft C."/>
            <person name="Kravitz S."/>
            <person name="Kulp D."/>
            <person name="Lai Z."/>
            <person name="Lasko P."/>
            <person name="Lei Y."/>
            <person name="Levitsky A.A."/>
            <person name="Li J."/>
            <person name="Li Z."/>
            <person name="Liang Y."/>
            <person name="Lin X."/>
            <person name="Liu X."/>
            <person name="Mattei B."/>
            <person name="McIntosh T.C."/>
            <person name="McLeod M.P."/>
            <person name="McPherson D."/>
            <person name="Merkulov G."/>
            <person name="Milshina N.V."/>
            <person name="Mobarry C."/>
            <person name="Morris J."/>
            <person name="Moshrefi A."/>
            <person name="Mount S.M."/>
            <person name="Moy M."/>
            <person name="Murphy B."/>
            <person name="Murphy L."/>
            <person name="Muzny D.M."/>
            <person name="Nelson D.L."/>
            <person name="Nelson D.R."/>
            <person name="Nelson K.A."/>
            <person name="Nixon K."/>
            <person name="Nusskern D.R."/>
            <person name="Pacleb J.M."/>
            <person name="Palazzolo M."/>
            <person name="Pittman G.S."/>
            <person name="Pan S."/>
            <person name="Pollard J."/>
            <person name="Puri V."/>
            <person name="Reese M.G."/>
            <person name="Reinert K."/>
            <person name="Remington K."/>
            <person name="Saunders R.D."/>
            <person name="Scheeler F."/>
            <person name="Shen H."/>
            <person name="Shue B.C."/>
            <person name="Siden-Kiamos I."/>
            <person name="Simpson M."/>
            <person name="Skupski M.P."/>
            <person name="Smith T."/>
            <person name="Spier E."/>
            <person name="Spradling A.C."/>
            <person name="Stapleton M."/>
            <person name="Strong R."/>
            <person name="Sun E."/>
            <person name="Svirskas R."/>
            <person name="Tector C."/>
            <person name="Turner R."/>
            <person name="Venter E."/>
            <person name="Wang A.H."/>
            <person name="Wang X."/>
            <person name="Wang Z.Y."/>
            <person name="Wassarman D.A."/>
            <person name="Weinstock G.M."/>
            <person name="Weissenbach J."/>
            <person name="Williams S.M."/>
            <person name="WoodageT"/>
            <person name="Worley K.C."/>
            <person name="Wu D."/>
            <person name="Yang S."/>
            <person name="Yao Q.A."/>
            <person name="Ye J."/>
            <person name="Yeh R.F."/>
            <person name="Zaveri J.S."/>
            <person name="Zhan M."/>
            <person name="Zhang G."/>
            <person name="Zhao Q."/>
            <person name="Zheng L."/>
            <person name="Zheng X.H."/>
            <person name="Zhong F.N."/>
            <person name="Zhong W."/>
            <person name="Zhou X."/>
            <person name="Zhu S."/>
            <person name="Zhu X."/>
            <person name="Smith H.O."/>
            <person name="Gibbs R.A."/>
            <person name="Myers E.W."/>
            <person name="Rubin G.M."/>
            <person name="Venter J.C."/>
        </authorList>
    </citation>
    <scope>NUCLEOTIDE SEQUENCE [LARGE SCALE GENOMIC DNA]</scope>
    <source>
        <strain evidence="10">Berkeley</strain>
    </source>
</reference>
<keyword evidence="10" id="KW-1185">Reference proteome</keyword>
<keyword evidence="8" id="KW-0808">Transferase</keyword>
<sequence>MTSPRRVYYGLFLALILFLILTLYINVSEVDRKPAKRSNQHTLDPLYEEIRILCMIPYNYNSPDTAKYVKRTWGKHCNVLLFVSGDIDGELEPYVPVINSTDTWTLVQQGLMQAYLFYADQIDWFLRVEPSSFVVLENLRYMIHKRKYQPSQPIYFGYELENIVTHESFVHHHSGYVISREALRRYTMASKDPENKECTHWEGYVEGLDIHRCLRFANVTVAESRDEFEHETFLPVTMDYQFLNGYDTIPWLRKLSYHKRTEKTVPISSRAICFLVEYPPEMYDYYYFVYRLKIFGTPVRNSIDFRP</sequence>
<reference evidence="8 10" key="6">
    <citation type="journal article" date="2005" name="PLoS Comput. Biol.">
        <title>Combined evidence annotation of transposable elements in genome sequences.</title>
        <authorList>
            <person name="Quesneville H."/>
            <person name="Bergman C.M."/>
            <person name="Andrieu O."/>
            <person name="Autard D."/>
            <person name="Nouaud D."/>
            <person name="Ashburner M."/>
            <person name="Anxolabehere D."/>
        </authorList>
    </citation>
    <scope>NUCLEOTIDE SEQUENCE [LARGE SCALE GENOMIC DNA]</scope>
    <source>
        <strain evidence="10">Berkeley</strain>
    </source>
</reference>
<reference evidence="8 10" key="9">
    <citation type="journal article" date="2015" name="G3 (Bethesda)">
        <title>Gene Model Annotations for Drosophila melanogaster: Impact of High-Throughput Data.</title>
        <authorList>
            <consortium name="FlyBase Consortium"/>
            <person name="Matthews B.B."/>
            <person name="Dos Santos G."/>
            <person name="Crosby M.A."/>
            <person name="Emmert D.B."/>
            <person name="St Pierre S.E."/>
            <person name="Gramates L.S."/>
            <person name="Zhou P."/>
            <person name="Schroeder A.J."/>
            <person name="Falls K."/>
            <person name="Strelets V."/>
            <person name="Russo S.M."/>
            <person name="Gelbart W.M."/>
            <person name="null"/>
        </authorList>
    </citation>
    <scope>NUCLEOTIDE SEQUENCE [LARGE SCALE GENOMIC DNA]</scope>
    <source>
        <strain evidence="10">Berkeley</strain>
    </source>
</reference>
<dbReference type="OMA" id="FRVGYPP"/>
<dbReference type="EC" id="2.4.1.122" evidence="8"/>
<dbReference type="GO" id="GO:0016020">
    <property type="term" value="C:membrane"/>
    <property type="evidence" value="ECO:0007669"/>
    <property type="project" value="UniProtKB-SubCell"/>
</dbReference>
<dbReference type="FunFam" id="3.90.550.50:FF:000139">
    <property type="entry name" value="Uncharacterized protein, isoform A"/>
    <property type="match status" value="1"/>
</dbReference>
<name>A0A6M3QGH5_DROME</name>
<reference evidence="8 10" key="2">
    <citation type="journal article" date="2002" name="Genome Biol.">
        <title>Finishing a whole-genome shotgun: release 3 of the Drosophila melanogaster euchromatic genome sequence.</title>
        <authorList>
            <person name="Celniker S.E."/>
            <person name="Wheeler D.A."/>
            <person name="Kronmiller B."/>
            <person name="Carlson J.W."/>
            <person name="Halpern A."/>
            <person name="Patel S."/>
            <person name="Adams M."/>
            <person name="Champe M."/>
            <person name="Dugan S.P."/>
            <person name="Frise E."/>
            <person name="Hodgson A."/>
            <person name="George R.A."/>
            <person name="Hoskins R.A."/>
            <person name="Laverty T."/>
            <person name="Muzny D.M."/>
            <person name="Nelson C.R."/>
            <person name="Pacleb J.M."/>
            <person name="Park S."/>
            <person name="Pfeiffer B.D."/>
            <person name="Richards S."/>
            <person name="Sodergren E.J."/>
            <person name="Svirskas R."/>
            <person name="Tabor P.E."/>
            <person name="Wan K."/>
            <person name="Stapleton M."/>
            <person name="Sutton G.G."/>
            <person name="Venter C."/>
            <person name="Weinstock G."/>
            <person name="Scherer S.E."/>
            <person name="Myers E.W."/>
            <person name="Gibbs R.A."/>
            <person name="Rubin G.M."/>
        </authorList>
    </citation>
    <scope>NUCLEOTIDE SEQUENCE [LARGE SCALE GENOMIC DNA]</scope>
    <source>
        <strain evidence="10">Berkeley</strain>
    </source>
</reference>
<accession>A0A6M3QGH5</accession>
<organism evidence="8 10">
    <name type="scientific">Drosophila melanogaster</name>
    <name type="common">Fruit fly</name>
    <dbReference type="NCBI Taxonomy" id="7227"/>
    <lineage>
        <taxon>Eukaryota</taxon>
        <taxon>Metazoa</taxon>
        <taxon>Ecdysozoa</taxon>
        <taxon>Arthropoda</taxon>
        <taxon>Hexapoda</taxon>
        <taxon>Insecta</taxon>
        <taxon>Pterygota</taxon>
        <taxon>Neoptera</taxon>
        <taxon>Endopterygota</taxon>
        <taxon>Diptera</taxon>
        <taxon>Brachycera</taxon>
        <taxon>Muscomorpha</taxon>
        <taxon>Ephydroidea</taxon>
        <taxon>Drosophilidae</taxon>
        <taxon>Drosophila</taxon>
        <taxon>Sophophora</taxon>
    </lineage>
</organism>
<reference evidence="8 10" key="3">
    <citation type="journal article" date="2002" name="Genome Biol.">
        <title>Annotation of the Drosophila melanogaster euchromatic genome: a systematic review.</title>
        <authorList>
            <person name="Misra S."/>
            <person name="Crosby M.A."/>
            <person name="Mungall C.J."/>
            <person name="Matthews B.B."/>
            <person name="Campbell K.S."/>
            <person name="Hradecky P."/>
            <person name="Huang Y."/>
            <person name="Kaminker J.S."/>
            <person name="Millburn G.H."/>
            <person name="Prochnik S.E."/>
            <person name="Smith C.D."/>
            <person name="Tupy J.L."/>
            <person name="Whitfied E.J."/>
            <person name="Bayraktaroglu L."/>
            <person name="Berman B.P."/>
            <person name="Bettencourt B.R."/>
            <person name="Celniker S.E."/>
            <person name="de Grey A.D."/>
            <person name="Drysdale R.A."/>
            <person name="Harris N.L."/>
            <person name="Richter J."/>
            <person name="Russo S."/>
            <person name="Schroeder A.J."/>
            <person name="Shu S.Q."/>
            <person name="Stapleton M."/>
            <person name="Yamada C."/>
            <person name="Ashburner M."/>
            <person name="Gelbart W.M."/>
            <person name="Rubin G.M."/>
            <person name="Lewis S.E."/>
        </authorList>
    </citation>
    <scope>GENOME REANNOTATION</scope>
    <source>
        <strain evidence="10">Berkeley</strain>
    </source>
</reference>
<keyword evidence="6 7" id="KW-0472">Membrane</keyword>
<dbReference type="PANTHER" id="PTHR23033">
    <property type="entry name" value="BETA1,3-GALACTOSYLTRANSFERASE"/>
    <property type="match status" value="1"/>
</dbReference>
<dbReference type="EMBL" id="AE014296">
    <property type="protein sequence ID" value="QJC18621.1"/>
    <property type="molecule type" value="Genomic_DNA"/>
</dbReference>
<reference evidence="8 10" key="7">
    <citation type="journal article" date="2007" name="Science">
        <title>The Release 5.1 annotation of Drosophila melanogaster heterochromatin.</title>
        <authorList>
            <person name="Smith C.D."/>
            <person name="Shu S."/>
            <person name="Mungall C.J."/>
            <person name="Karpen G.H."/>
        </authorList>
    </citation>
    <scope>NUCLEOTIDE SEQUENCE [LARGE SCALE GENOMIC DNA]</scope>
    <source>
        <strain evidence="10">Berkeley</strain>
    </source>
</reference>
<reference evidence="8 10" key="11">
    <citation type="journal article" date="2015" name="Genome Res.">
        <title>The Release 6 reference sequence of the Drosophila melanogaster genome.</title>
        <authorList>
            <person name="Hoskins R.A."/>
            <person name="Carlson J.W."/>
            <person name="Wan K.H."/>
            <person name="Park S."/>
            <person name="Mendez I."/>
            <person name="Galle S.E."/>
            <person name="Booth B.W."/>
            <person name="Pfeiffer B.D."/>
            <person name="George R.A."/>
            <person name="Svirskas R."/>
            <person name="Krzywinski M."/>
            <person name="Schein J."/>
            <person name="Accardo M.C."/>
            <person name="Damia E."/>
            <person name="Messina G."/>
            <person name="Mendez-Lago M."/>
            <person name="de Pablos B."/>
            <person name="Demakova O.V."/>
            <person name="Andreyeva E.N."/>
            <person name="Boldyreva L.V."/>
            <person name="Marra M."/>
            <person name="Carvalho A.B."/>
            <person name="Dimitri P."/>
            <person name="Villasante A."/>
            <person name="Zhimulev I.F."/>
            <person name="Rubin G.M."/>
            <person name="Karpen G.H."/>
            <person name="Celniker S.E."/>
        </authorList>
    </citation>
    <scope>NUCLEOTIDE SEQUENCE [LARGE SCALE GENOMIC DNA]</scope>
    <source>
        <strain evidence="10">Berkeley</strain>
    </source>
</reference>
<evidence type="ECO:0000256" key="4">
    <source>
        <dbReference type="ARBA" id="ARBA00022968"/>
    </source>
</evidence>
<dbReference type="AlphaFoldDB" id="A0A6M3QGH5"/>
<dbReference type="FlyBase" id="FBgn0085480">
    <property type="gene designation" value="CG34451"/>
</dbReference>
<dbReference type="Proteomes" id="UP000000803">
    <property type="component" value="Chromosome 3L"/>
</dbReference>
<comment type="subcellular location">
    <subcellularLocation>
        <location evidence="1">Membrane</location>
        <topology evidence="1">Single-pass type II membrane protein</topology>
    </subcellularLocation>
</comment>
<evidence type="ECO:0000313" key="8">
    <source>
        <dbReference type="EMBL" id="QJC18621.1"/>
    </source>
</evidence>
<dbReference type="InterPro" id="IPR026050">
    <property type="entry name" value="C1GALT1/C1GALT1_chp1"/>
</dbReference>
<dbReference type="PANTHER" id="PTHR23033:SF14">
    <property type="entry name" value="GLYCOPROTEIN-N-ACETYLGALACTOSAMINE 3-BETA-GALACTOSYLTRANSFERASE 1-RELATED"/>
    <property type="match status" value="1"/>
</dbReference>
<reference evidence="8 10" key="10">
    <citation type="journal article" date="2015" name="G3 (Bethesda)">
        <title>Gene Model Annotations for Drosophila melanogaster: The Rule-Benders.</title>
        <authorList>
            <consortium name="FlyBase Consortium"/>
            <person name="Crosby M.A."/>
            <person name="Gramates L.S."/>
            <person name="Dos Santos G."/>
            <person name="Matthews B.B."/>
            <person name="St Pierre S.E."/>
            <person name="Zhou P."/>
            <person name="Schroeder A.J."/>
            <person name="Falls K."/>
            <person name="Emmert D.B."/>
            <person name="Russo S.M."/>
            <person name="Gelbart W.M."/>
            <person name="null"/>
        </authorList>
    </citation>
    <scope>NUCLEOTIDE SEQUENCE [LARGE SCALE GENOMIC DNA]</scope>
    <source>
        <strain evidence="10">Berkeley</strain>
    </source>
</reference>
<evidence type="ECO:0000256" key="6">
    <source>
        <dbReference type="ARBA" id="ARBA00023136"/>
    </source>
</evidence>
<evidence type="ECO:0000256" key="3">
    <source>
        <dbReference type="ARBA" id="ARBA00022692"/>
    </source>
</evidence>
<keyword evidence="4" id="KW-0735">Signal-anchor</keyword>
<evidence type="ECO:0000256" key="5">
    <source>
        <dbReference type="ARBA" id="ARBA00022989"/>
    </source>
</evidence>
<dbReference type="AGR" id="FB:FBgn0085480"/>
<protein>
    <submittedName>
        <fullName evidence="8">Uncharacterized protein, isoform D</fullName>
        <ecNumber evidence="8">2.4.1.122</ecNumber>
    </submittedName>
</protein>
<evidence type="ECO:0000256" key="7">
    <source>
        <dbReference type="SAM" id="Phobius"/>
    </source>
</evidence>
<dbReference type="GO" id="GO:0016263">
    <property type="term" value="F:glycoprotein-N-acetylgalactosamine 3-beta-galactosyltransferase activity"/>
    <property type="evidence" value="ECO:0000318"/>
    <property type="project" value="GO_Central"/>
</dbReference>
<feature type="transmembrane region" description="Helical" evidence="7">
    <location>
        <begin position="6"/>
        <end position="27"/>
    </location>
</feature>
<reference evidence="8 10" key="8">
    <citation type="journal article" date="2007" name="Science">
        <title>Sequence finishing and mapping of Drosophila melanogaster heterochromatin.</title>
        <authorList>
            <person name="Hoskins R.A."/>
            <person name="Carlson J.W."/>
            <person name="Kennedy C."/>
            <person name="Acevedo D."/>
            <person name="Evans-Holm M."/>
            <person name="Frise E."/>
            <person name="Wan K.H."/>
            <person name="Park S."/>
            <person name="Mendez-Lago M."/>
            <person name="Rossi F."/>
            <person name="Villasante A."/>
            <person name="Dimitri P."/>
            <person name="Karpen G.H."/>
            <person name="Celniker S.E."/>
        </authorList>
    </citation>
    <scope>NUCLEOTIDE SEQUENCE [LARGE SCALE GENOMIC DNA]</scope>
    <source>
        <strain evidence="10">Berkeley</strain>
    </source>
</reference>
<dbReference type="FunCoup" id="A0A6M3QGH5">
    <property type="interactions" value="37"/>
</dbReference>
<evidence type="ECO:0000256" key="2">
    <source>
        <dbReference type="ARBA" id="ARBA00006462"/>
    </source>
</evidence>
<dbReference type="Reactome" id="R-DME-913709">
    <property type="pathway name" value="O-linked glycosylation of mucins"/>
</dbReference>
<dbReference type="InParanoid" id="A0A6M3QGH5"/>
<keyword evidence="3 7" id="KW-0812">Transmembrane</keyword>
<keyword evidence="5 7" id="KW-1133">Transmembrane helix</keyword>
<evidence type="ECO:0000313" key="9">
    <source>
        <dbReference type="FlyBase" id="FBgn0085480"/>
    </source>
</evidence>
<dbReference type="ExpressionAtlas" id="A0A6M3QGH5">
    <property type="expression patterns" value="baseline and differential"/>
</dbReference>
<evidence type="ECO:0000313" key="10">
    <source>
        <dbReference type="Proteomes" id="UP000000803"/>
    </source>
</evidence>
<dbReference type="SMR" id="A0A6M3QGH5"/>
<comment type="similarity">
    <text evidence="2">Belongs to the glycosyltransferase 31 family. Beta3-Gal-T subfamily.</text>
</comment>
<reference evidence="8 10" key="4">
    <citation type="journal article" date="2002" name="Genome Biol.">
        <title>The transposable elements of the Drosophila melanogaster euchromatin: a genomics perspective.</title>
        <authorList>
            <person name="Kaminker J.S."/>
            <person name="Bergman C.M."/>
            <person name="Kronmiller B."/>
            <person name="Carlson J."/>
            <person name="Svirskas R."/>
            <person name="Patel S."/>
            <person name="Frise E."/>
            <person name="Wheeler D.A."/>
            <person name="Lewis S.E."/>
            <person name="Rubin G.M."/>
            <person name="Ashburner M."/>
            <person name="Celniker S.E."/>
        </authorList>
    </citation>
    <scope>NUCLEOTIDE SEQUENCE [LARGE SCALE GENOMIC DNA]</scope>
    <source>
        <strain evidence="10">Berkeley</strain>
    </source>
</reference>
<reference evidence="8 10" key="5">
    <citation type="journal article" date="2002" name="Genome Biol.">
        <title>Heterochromatic sequences in a Drosophila whole-genome shotgun assembly.</title>
        <authorList>
            <person name="Hoskins R.A."/>
            <person name="Smith C.D."/>
            <person name="Carlson J.W."/>
            <person name="Carvalho A.B."/>
            <person name="Halpern A."/>
            <person name="Kaminker J.S."/>
            <person name="Kennedy C."/>
            <person name="Mungall C.J."/>
            <person name="Sullivan B.A."/>
            <person name="Sutton G.G."/>
            <person name="Yasuhara J.C."/>
            <person name="Wakimoto B.T."/>
            <person name="Myers E.W."/>
            <person name="Celniker S.E."/>
            <person name="Rubin G.M."/>
            <person name="Karpen G.H."/>
        </authorList>
    </citation>
    <scope>NUCLEOTIDE SEQUENCE [LARGE SCALE GENOMIC DNA]</scope>
    <source>
        <strain evidence="10">Berkeley</strain>
    </source>
</reference>
<keyword evidence="8" id="KW-0328">Glycosyltransferase</keyword>
<dbReference type="Bgee" id="FBgn0085480">
    <property type="expression patterns" value="Expressed in adult anterior midgut class II enteroendocrine cell in adult midgut (Drosophila) and 8 other cell types or tissues"/>
</dbReference>